<dbReference type="Proteomes" id="UP000229897">
    <property type="component" value="Chromosome"/>
</dbReference>
<protein>
    <submittedName>
        <fullName evidence="2">Uncharacterized protein</fullName>
    </submittedName>
</protein>
<feature type="region of interest" description="Disordered" evidence="1">
    <location>
        <begin position="1838"/>
        <end position="1870"/>
    </location>
</feature>
<organism evidence="2 3">
    <name type="scientific">Massilia violaceinigra</name>
    <dbReference type="NCBI Taxonomy" id="2045208"/>
    <lineage>
        <taxon>Bacteria</taxon>
        <taxon>Pseudomonadati</taxon>
        <taxon>Pseudomonadota</taxon>
        <taxon>Betaproteobacteria</taxon>
        <taxon>Burkholderiales</taxon>
        <taxon>Oxalobacteraceae</taxon>
        <taxon>Telluria group</taxon>
        <taxon>Massilia</taxon>
    </lineage>
</organism>
<dbReference type="RefSeq" id="WP_099878568.1">
    <property type="nucleotide sequence ID" value="NZ_CP024608.1"/>
</dbReference>
<dbReference type="InterPro" id="IPR045538">
    <property type="entry name" value="CIS_TMP"/>
</dbReference>
<gene>
    <name evidence="2" type="ORF">CR152_22040</name>
</gene>
<dbReference type="Pfam" id="PF19268">
    <property type="entry name" value="CIS_TMP"/>
    <property type="match status" value="2"/>
</dbReference>
<dbReference type="KEGG" id="mass:CR152_22040"/>
<keyword evidence="3" id="KW-1185">Reference proteome</keyword>
<evidence type="ECO:0000256" key="1">
    <source>
        <dbReference type="SAM" id="MobiDB-lite"/>
    </source>
</evidence>
<reference evidence="2" key="1">
    <citation type="submission" date="2017-10" db="EMBL/GenBank/DDBJ databases">
        <title>Massilia psychrophilum sp. nov., a novel purple-pigmented bacterium isolated from Tianshan glacier, Xinjiang Municipality, China.</title>
        <authorList>
            <person name="Wang H."/>
        </authorList>
    </citation>
    <scope>NUCLEOTIDE SEQUENCE [LARGE SCALE GENOMIC DNA]</scope>
    <source>
        <strain evidence="2">B2</strain>
    </source>
</reference>
<sequence>MSAVHRIGELQVELTFESDAPRPQPMPHERLLELVKGRMLPELEAVLDEMDDGRLRRIERLDIDLGDVPAHLLDAELGERLRELLRAALIDALHATPGVVAEANAPACDAALFERFLRSGGLARRGDTPAALLDRLLANDTLALPGILRRAVAVPGAVKRLAQQFDGEQLRRLVPLLAQDAGAWLALVDAIGAALAGDAGARRHQTRMLWELVLAHVLGAASGGATPALRAAAGALGPDAGAQTQALLREIGIDSATRAHRADDAQARFAQALAAADAASICADWDELVAHHAPALRAVMLRQGADGALWQRIAAHFPLSMLDDMAALAGSAAGRERDVWADAMFEALAPAAAGDAKVRQFVRMLSEANPDYLPPAWTALRAVHADALAGAMRGIGARHDVWQRVAQRFPLPLLDELTMLLAPQAMSIPEARVAVQTPAKARSAWLAGVMHLSAVPFDAARYRAALRAPSALVVKLWQRIEACLASAQGDQLTGIRRQEIAAHAAGSVSPADFLRAAWDDLRQDTTFDPAAVEARAATACVLRALLDADASALSGLSGEPARAAIAHIGANAQVWTRVSQRFPMALLDEMTMLMAPQAPAILHRLGSAVLAERDCWFASMMHLAAGPFDAARYTAAMSLAVGAAAKARIFSALLAADFDSLPLDMLMTHREAASDAITRIGARSEVWERVAQRFPPDVLYQMTALLAPQAGAILRELPVCGPERWLASFMHLTALPFDASSYAAAIGLSSRADAGQRIFAALLAGDAATLPPDMFGTHSEAARDAIARIGARGDVWERVAQRFPLDVLDRLTALQAPQRELPIHDRTRWLASFMQLTSGADTEQRIFAALLAGDVAHLPPDILSEHSEAARAAIARIGARRDVWERVAQRFPLDVLDRLTALLAPQRKLPIHDRTRWLASFMQLTSGTDTEQRIFSALLAGDVAHLPPDILSEYSEAARAAVARIGARRDVWERVAQRCPLDVLDRLTALLAPQRELPIVDRNRWLASFMHLASGTDTEQRIYSALLAGELAHLPPDMFGTHSKAARDAIIRIGARTDVWKHVAQRFPLEVLHRMTALLAPQAEDVLRELPIRDRDRWLASFMHLAAMPFDAARYAAAMGLTNRPNIEQRILSALLAADAESLPADIFSEHSDVARDAIVSIGARGDVWERVARRFPLDVLERMTALLAPQSELPIQDWDRWLASFMHLTAMPFDPRRHAAALDVHAPARQSQPTQAIPVLRDRIDIATDAEQRILSALGSSDADAFEAGLLAVEDAEARKAIANIGARFDVWQRVAQHFPLALLGRITTLLAPQAATILRDLHARAHASAIPERRRWLASIMHLTATPFDAARYTAAMNAAPTEPGGEPGAEAARRILAALLSADAAALLPDVLVVHADAARQAIARIGARADVWQPVARRFPLALLDDMTALMAPAAAAAAILRQPQTFTGAAILPARERWLASMMHLAAMPFDPVRYAAAVGAPVPSNTPPDDTVQPVQRILAALDDADATALTADLLSAHSDAARQAIARTGARFDVWERVARRFPPALLDELTTLVAPQAPAILRNIADASGAPARDLWLASIMHLAVTPFDVKRYNAALRAPSTPVIDLWRQVATRMAAVENHLQRDMQMQAIAVHAAHSASPPDFLRAAHDALEHSQRIDLTAVDARARTAFLLRALVDGDAAGLVPAVFAGLGDDSRMAIMNIGARAALWERVAQHFPTPVLDALSALLQPHAARAPQPDRARWLATIMHLTAAPPFAAQPATHTPHGDTVGRLWQAIQTHMASPDSVLRHAISAYAERSADTAGFLRAVNIALERGEVIDLEAIAEHVDSQPAAAGPPPATTVPSTPEDPMPAAPTTHAQSDPDVLRRIAAHLDNVGEHGKTLLGAAQAHASRSAAPQAYLRQVLDDLTNERAVDLDDLDTRFATPPPPAPKRAAVSCARALAAHAPAQRAALAPLLQAAGDDSAQFSASLLDSVVTLLAGADLEAVQRCAREVGGPLARDLPAPAAARIGLRTRQFAFGWFFEQRLRFEPAAYARGLAAHLTEAADVAAPAQRHAPALAPGAASALDDECDALYLSNAGQVLAGPYLPRLFAMVGLTEGARFKSTEAAERAVHLVQFIVSGQTDCPEYQLGLNKVLCGLKLSAPIVREIVPTDEEREAVDTMLRAMIAHWKTIGNTSPDGLRQSFLQRPGSMHLKDDAWRLKVDAGSFDMLLDALPWSFSVIRHPWMERAVHVEWR</sequence>
<proteinExistence type="predicted"/>
<dbReference type="EMBL" id="CP024608">
    <property type="protein sequence ID" value="ATQ76901.1"/>
    <property type="molecule type" value="Genomic_DNA"/>
</dbReference>
<evidence type="ECO:0000313" key="3">
    <source>
        <dbReference type="Proteomes" id="UP000229897"/>
    </source>
</evidence>
<accession>A0A2D2DPJ0</accession>
<feature type="compositionally biased region" description="Pro residues" evidence="1">
    <location>
        <begin position="1844"/>
        <end position="1862"/>
    </location>
</feature>
<name>A0A2D2DPJ0_9BURK</name>
<evidence type="ECO:0000313" key="2">
    <source>
        <dbReference type="EMBL" id="ATQ76901.1"/>
    </source>
</evidence>
<dbReference type="OrthoDB" id="499748at2"/>